<feature type="non-terminal residue" evidence="2">
    <location>
        <position position="28"/>
    </location>
</feature>
<feature type="region of interest" description="Disordered" evidence="1">
    <location>
        <begin position="1"/>
        <end position="28"/>
    </location>
</feature>
<reference evidence="3" key="1">
    <citation type="submission" date="2005-09" db="EMBL/GenBank/DDBJ databases">
        <authorList>
            <person name="Mural R.J."/>
            <person name="Li P.W."/>
            <person name="Adams M.D."/>
            <person name="Amanatides P.G."/>
            <person name="Baden-Tillson H."/>
            <person name="Barnstead M."/>
            <person name="Chin S.H."/>
            <person name="Dew I."/>
            <person name="Evans C.A."/>
            <person name="Ferriera S."/>
            <person name="Flanigan M."/>
            <person name="Fosler C."/>
            <person name="Glodek A."/>
            <person name="Gu Z."/>
            <person name="Holt R.A."/>
            <person name="Jennings D."/>
            <person name="Kraft C.L."/>
            <person name="Lu F."/>
            <person name="Nguyen T."/>
            <person name="Nusskern D.R."/>
            <person name="Pfannkoch C.M."/>
            <person name="Sitter C."/>
            <person name="Sutton G.G."/>
            <person name="Venter J.C."/>
            <person name="Wang Z."/>
            <person name="Woodage T."/>
            <person name="Zheng X.H."/>
            <person name="Zhong F."/>
        </authorList>
    </citation>
    <scope>NUCLEOTIDE SEQUENCE [LARGE SCALE GENOMIC DNA]</scope>
    <source>
        <strain>BN</strain>
        <strain evidence="3">Sprague-Dawley</strain>
    </source>
</reference>
<proteinExistence type="predicted"/>
<organism evidence="2 3">
    <name type="scientific">Rattus norvegicus</name>
    <name type="common">Rat</name>
    <dbReference type="NCBI Taxonomy" id="10116"/>
    <lineage>
        <taxon>Eukaryota</taxon>
        <taxon>Metazoa</taxon>
        <taxon>Chordata</taxon>
        <taxon>Craniata</taxon>
        <taxon>Vertebrata</taxon>
        <taxon>Euteleostomi</taxon>
        <taxon>Mammalia</taxon>
        <taxon>Eutheria</taxon>
        <taxon>Euarchontoglires</taxon>
        <taxon>Glires</taxon>
        <taxon>Rodentia</taxon>
        <taxon>Myomorpha</taxon>
        <taxon>Muroidea</taxon>
        <taxon>Muridae</taxon>
        <taxon>Murinae</taxon>
        <taxon>Rattus</taxon>
    </lineage>
</organism>
<accession>A6J5I0</accession>
<name>A6J5I0_RAT</name>
<protein>
    <submittedName>
        <fullName evidence="2">RCG57950</fullName>
    </submittedName>
</protein>
<dbReference type="Proteomes" id="UP000234681">
    <property type="component" value="Chromosome 8"/>
</dbReference>
<evidence type="ECO:0000256" key="1">
    <source>
        <dbReference type="SAM" id="MobiDB-lite"/>
    </source>
</evidence>
<evidence type="ECO:0000313" key="3">
    <source>
        <dbReference type="Proteomes" id="UP000234681"/>
    </source>
</evidence>
<dbReference type="EMBL" id="CH473975">
    <property type="protein sequence ID" value="EDL95853.1"/>
    <property type="molecule type" value="Genomic_DNA"/>
</dbReference>
<gene>
    <name evidence="2" type="ORF">rCG_57950</name>
</gene>
<dbReference type="AlphaFoldDB" id="A6J5I0"/>
<sequence length="28" mass="3093">MDGDSHSWRDGVPASHSLPHFINSSISR</sequence>
<evidence type="ECO:0000313" key="2">
    <source>
        <dbReference type="EMBL" id="EDL95853.1"/>
    </source>
</evidence>